<keyword evidence="1" id="KW-0812">Transmembrane</keyword>
<feature type="transmembrane region" description="Helical" evidence="1">
    <location>
        <begin position="49"/>
        <end position="73"/>
    </location>
</feature>
<dbReference type="AlphaFoldDB" id="A0A1G8M1E5"/>
<evidence type="ECO:0000313" key="2">
    <source>
        <dbReference type="EMBL" id="SDI61754.1"/>
    </source>
</evidence>
<dbReference type="NCBIfam" id="TIGR04518">
    <property type="entry name" value="ECF_S_folT_fam"/>
    <property type="match status" value="1"/>
</dbReference>
<protein>
    <submittedName>
        <fullName evidence="2">ECF transporter S component, folate family</fullName>
    </submittedName>
</protein>
<dbReference type="Proteomes" id="UP000183255">
    <property type="component" value="Unassembled WGS sequence"/>
</dbReference>
<keyword evidence="1" id="KW-1133">Transmembrane helix</keyword>
<sequence length="182" mass="20073">MEKMMHTVKLSAQEMRKTSVVTIGGVLIAISVVLSFFKVPLGPTLQISFSSLPIAAGGMLFGPFVGAVIGFVSDLLGFIVRPNGFFFPGFTLNAILIGVFYGFFFYKRKVTLLNVILSSLLVTLVINLGLTTLWLSMMYGDAFIVLLGARVLKNVLLFPIDTALLFMILKVMEDLRHRFKIS</sequence>
<accession>A0A1G8M1E5</accession>
<feature type="transmembrane region" description="Helical" evidence="1">
    <location>
        <begin position="20"/>
        <end position="37"/>
    </location>
</feature>
<organism evidence="2 3">
    <name type="scientific">Proteiniclasticum ruminis</name>
    <dbReference type="NCBI Taxonomy" id="398199"/>
    <lineage>
        <taxon>Bacteria</taxon>
        <taxon>Bacillati</taxon>
        <taxon>Bacillota</taxon>
        <taxon>Clostridia</taxon>
        <taxon>Eubacteriales</taxon>
        <taxon>Clostridiaceae</taxon>
        <taxon>Proteiniclasticum</taxon>
    </lineage>
</organism>
<dbReference type="EMBL" id="FNDZ01000003">
    <property type="protein sequence ID" value="SDI61754.1"/>
    <property type="molecule type" value="Genomic_DNA"/>
</dbReference>
<dbReference type="Pfam" id="PF12822">
    <property type="entry name" value="ECF_trnsprt"/>
    <property type="match status" value="1"/>
</dbReference>
<dbReference type="InterPro" id="IPR024529">
    <property type="entry name" value="ECF_trnsprt_substrate-spec"/>
</dbReference>
<proteinExistence type="predicted"/>
<reference evidence="2 3" key="1">
    <citation type="submission" date="2016-10" db="EMBL/GenBank/DDBJ databases">
        <authorList>
            <person name="de Groot N.N."/>
        </authorList>
    </citation>
    <scope>NUCLEOTIDE SEQUENCE [LARGE SCALE GENOMIC DNA]</scope>
    <source>
        <strain evidence="2 3">CGMCC 1.5058</strain>
    </source>
</reference>
<name>A0A1G8M1E5_9CLOT</name>
<feature type="transmembrane region" description="Helical" evidence="1">
    <location>
        <begin position="85"/>
        <end position="105"/>
    </location>
</feature>
<feature type="transmembrane region" description="Helical" evidence="1">
    <location>
        <begin position="112"/>
        <end position="135"/>
    </location>
</feature>
<evidence type="ECO:0000313" key="3">
    <source>
        <dbReference type="Proteomes" id="UP000183255"/>
    </source>
</evidence>
<dbReference type="Gene3D" id="1.10.1760.20">
    <property type="match status" value="1"/>
</dbReference>
<keyword evidence="1" id="KW-0472">Membrane</keyword>
<feature type="transmembrane region" description="Helical" evidence="1">
    <location>
        <begin position="155"/>
        <end position="172"/>
    </location>
</feature>
<gene>
    <name evidence="2" type="ORF">SAMN05421804_103251</name>
</gene>
<evidence type="ECO:0000256" key="1">
    <source>
        <dbReference type="SAM" id="Phobius"/>
    </source>
</evidence>
<dbReference type="InterPro" id="IPR030949">
    <property type="entry name" value="ECF_S_folate_fam"/>
</dbReference>
<dbReference type="GO" id="GO:0022857">
    <property type="term" value="F:transmembrane transporter activity"/>
    <property type="evidence" value="ECO:0007669"/>
    <property type="project" value="InterPro"/>
</dbReference>